<proteinExistence type="predicted"/>
<reference evidence="1" key="1">
    <citation type="submission" date="2020-05" db="EMBL/GenBank/DDBJ databases">
        <authorList>
            <person name="Chiriac C."/>
            <person name="Salcher M."/>
            <person name="Ghai R."/>
            <person name="Kavagutti S V."/>
        </authorList>
    </citation>
    <scope>NUCLEOTIDE SEQUENCE</scope>
</reference>
<gene>
    <name evidence="1" type="ORF">UFOVP71_237</name>
</gene>
<organism evidence="1">
    <name type="scientific">uncultured Caudovirales phage</name>
    <dbReference type="NCBI Taxonomy" id="2100421"/>
    <lineage>
        <taxon>Viruses</taxon>
        <taxon>Duplodnaviria</taxon>
        <taxon>Heunggongvirae</taxon>
        <taxon>Uroviricota</taxon>
        <taxon>Caudoviricetes</taxon>
        <taxon>Peduoviridae</taxon>
        <taxon>Maltschvirus</taxon>
        <taxon>Maltschvirus maltsch</taxon>
    </lineage>
</organism>
<evidence type="ECO:0000313" key="1">
    <source>
        <dbReference type="EMBL" id="CAB4241699.1"/>
    </source>
</evidence>
<dbReference type="EMBL" id="LR797824">
    <property type="protein sequence ID" value="CAB4241699.1"/>
    <property type="molecule type" value="Genomic_DNA"/>
</dbReference>
<protein>
    <submittedName>
        <fullName evidence="1">Uncharacterized protein</fullName>
    </submittedName>
</protein>
<name>A0A6J5TBM6_9CAUD</name>
<accession>A0A6J5TBM6</accession>
<sequence length="56" mass="6639">MANRRDTWLEELDDLINRMPDLGLPEPIVDKLVEKLDEVVEEVQAQFELRSTDWEV</sequence>